<keyword evidence="3" id="KW-0479">Metal-binding</keyword>
<evidence type="ECO:0000256" key="2">
    <source>
        <dbReference type="PIRSR" id="PIRSR601952-1"/>
    </source>
</evidence>
<accession>A0A8J6QIK8</accession>
<keyword evidence="3" id="KW-0862">Zinc</keyword>
<comment type="cofactor">
    <cofactor evidence="3">
        <name>Zn(2+)</name>
        <dbReference type="ChEBI" id="CHEBI:29105"/>
    </cofactor>
    <text evidence="3">Binds 2 Zn(2+) ions.</text>
</comment>
<dbReference type="GO" id="GO:0004035">
    <property type="term" value="F:alkaline phosphatase activity"/>
    <property type="evidence" value="ECO:0007669"/>
    <property type="project" value="TreeGrafter"/>
</dbReference>
<dbReference type="InterPro" id="IPR001952">
    <property type="entry name" value="Alkaline_phosphatase"/>
</dbReference>
<feature type="binding site" evidence="3">
    <location>
        <position position="346"/>
    </location>
    <ligand>
        <name>Mg(2+)</name>
        <dbReference type="ChEBI" id="CHEBI:18420"/>
    </ligand>
</feature>
<evidence type="ECO:0000256" key="5">
    <source>
        <dbReference type="SAM" id="SignalP"/>
    </source>
</evidence>
<dbReference type="PANTHER" id="PTHR11596:SF5">
    <property type="entry name" value="ALKALINE PHOSPHATASE"/>
    <property type="match status" value="1"/>
</dbReference>
<feature type="binding site" evidence="3">
    <location>
        <position position="63"/>
    </location>
    <ligand>
        <name>Mg(2+)</name>
        <dbReference type="ChEBI" id="CHEBI:18420"/>
    </ligand>
</feature>
<dbReference type="AlphaFoldDB" id="A0A8J6QIK8"/>
<comment type="similarity">
    <text evidence="4">Belongs to the alkaline phosphatase family.</text>
</comment>
<dbReference type="PRINTS" id="PR00113">
    <property type="entry name" value="ALKPHPHTASE"/>
</dbReference>
<dbReference type="Proteomes" id="UP000638014">
    <property type="component" value="Unassembled WGS sequence"/>
</dbReference>
<comment type="cofactor">
    <cofactor evidence="3">
        <name>Mg(2+)</name>
        <dbReference type="ChEBI" id="CHEBI:18420"/>
    </cofactor>
    <text evidence="3">Binds 1 Mg(2+) ion.</text>
</comment>
<keyword evidence="1" id="KW-0597">Phosphoprotein</keyword>
<gene>
    <name evidence="6" type="ORF">IC617_07785</name>
</gene>
<feature type="binding site" evidence="3">
    <location>
        <position position="351"/>
    </location>
    <ligand>
        <name>Zn(2+)</name>
        <dbReference type="ChEBI" id="CHEBI:29105"/>
        <label>2</label>
    </ligand>
</feature>
<feature type="binding site" evidence="3">
    <location>
        <position position="393"/>
    </location>
    <ligand>
        <name>Zn(2+)</name>
        <dbReference type="ChEBI" id="CHEBI:29105"/>
        <label>2</label>
    </ligand>
</feature>
<feature type="active site" description="Phosphoserine intermediate" evidence="2">
    <location>
        <position position="113"/>
    </location>
</feature>
<dbReference type="GO" id="GO:0046872">
    <property type="term" value="F:metal ion binding"/>
    <property type="evidence" value="ECO:0007669"/>
    <property type="project" value="UniProtKB-KW"/>
</dbReference>
<evidence type="ECO:0000313" key="7">
    <source>
        <dbReference type="Proteomes" id="UP000638014"/>
    </source>
</evidence>
<keyword evidence="5" id="KW-0732">Signal</keyword>
<evidence type="ECO:0000313" key="6">
    <source>
        <dbReference type="EMBL" id="MBD1389322.1"/>
    </source>
</evidence>
<reference evidence="6" key="1">
    <citation type="submission" date="2020-09" db="EMBL/GenBank/DDBJ databases">
        <title>A novel bacterium of genus Neiella, isolated from South China Sea.</title>
        <authorList>
            <person name="Huang H."/>
            <person name="Mo K."/>
            <person name="Hu Y."/>
        </authorList>
    </citation>
    <scope>NUCLEOTIDE SEQUENCE</scope>
    <source>
        <strain evidence="6">HB171785</strain>
    </source>
</reference>
<feature type="binding site" evidence="3">
    <location>
        <position position="63"/>
    </location>
    <ligand>
        <name>Zn(2+)</name>
        <dbReference type="ChEBI" id="CHEBI:29105"/>
        <label>2</label>
    </ligand>
</feature>
<dbReference type="SMART" id="SM00098">
    <property type="entry name" value="alkPPc"/>
    <property type="match status" value="1"/>
</dbReference>
<feature type="signal peptide" evidence="5">
    <location>
        <begin position="1"/>
        <end position="22"/>
    </location>
</feature>
<sequence length="527" mass="55477">MLKQSTALCSLLVAGLCTSATAAVLPESQSASSWYQDAQTKIAAKLARSQTTKAKNVILFVGDGMGVSTLTAARILEGQMAGNSGEEGYLSFEKFPYSALVKTYNVDAQTPDSAGTMTAMMSGAKTDVGVIGVDEDIVRGDCSTVAGNEMITALELAELKGLSTGIVSTARITHATPAATYAKSADRNWEDVSDMPEDAVTGGCVDIASQLIGFEAMMEQRFAGADVDGIEVAMGGGRRHFLPKDASFNSADAVSSVEGDRTDGRDLTAEWQQSYPNGSYVMDQAGFDAIDTESVERVLGLFNESHMQYEADRQNDVAGEPSLSEMTTTAINVLDNNDKGFFLMVESGRIDHGHHAGSAYNALTDTIEFAKAVQAAVDATSAEDTLILVTADHGHVFTIAGYPKRGNPILGKVVGVGSEQAATAADGMPYTTLGYTNGRGFRDLGNETDADATYGLDNANGRQDLTSVDTTSSGYHQEAVIPLSSETHSGEDISLHAMGPGAHLAQGTIEQNIVFHLIENALDLVAE</sequence>
<dbReference type="Pfam" id="PF00245">
    <property type="entry name" value="Alk_phosphatase"/>
    <property type="match status" value="1"/>
</dbReference>
<name>A0A8J6QIK8_9GAMM</name>
<feature type="binding site" evidence="3">
    <location>
        <position position="392"/>
    </location>
    <ligand>
        <name>Zn(2+)</name>
        <dbReference type="ChEBI" id="CHEBI:29105"/>
        <label>2</label>
    </ligand>
</feature>
<comment type="caution">
    <text evidence="6">The sequence shown here is derived from an EMBL/GenBank/DDBJ whole genome shotgun (WGS) entry which is preliminary data.</text>
</comment>
<keyword evidence="3" id="KW-0460">Magnesium</keyword>
<proteinExistence type="inferred from homology"/>
<dbReference type="SUPFAM" id="SSF53649">
    <property type="entry name" value="Alkaline phosphatase-like"/>
    <property type="match status" value="1"/>
</dbReference>
<organism evidence="6 7">
    <name type="scientific">Neiella litorisoli</name>
    <dbReference type="NCBI Taxonomy" id="2771431"/>
    <lineage>
        <taxon>Bacteria</taxon>
        <taxon>Pseudomonadati</taxon>
        <taxon>Pseudomonadota</taxon>
        <taxon>Gammaproteobacteria</taxon>
        <taxon>Alteromonadales</taxon>
        <taxon>Echinimonadaceae</taxon>
        <taxon>Neiella</taxon>
    </lineage>
</organism>
<dbReference type="EMBL" id="JACXAF010000008">
    <property type="protein sequence ID" value="MBD1389322.1"/>
    <property type="molecule type" value="Genomic_DNA"/>
</dbReference>
<protein>
    <submittedName>
        <fullName evidence="6">Alkaline phosphatase</fullName>
    </submittedName>
</protein>
<dbReference type="Gene3D" id="3.40.720.10">
    <property type="entry name" value="Alkaline Phosphatase, subunit A"/>
    <property type="match status" value="1"/>
</dbReference>
<dbReference type="InterPro" id="IPR017850">
    <property type="entry name" value="Alkaline_phosphatase_core_sf"/>
</dbReference>
<evidence type="ECO:0000256" key="1">
    <source>
        <dbReference type="ARBA" id="ARBA00022553"/>
    </source>
</evidence>
<feature type="binding site" evidence="3">
    <location>
        <position position="176"/>
    </location>
    <ligand>
        <name>Mg(2+)</name>
        <dbReference type="ChEBI" id="CHEBI:18420"/>
    </ligand>
</feature>
<keyword evidence="7" id="KW-1185">Reference proteome</keyword>
<feature type="binding site" evidence="3">
    <location>
        <position position="355"/>
    </location>
    <ligand>
        <name>Zn(2+)</name>
        <dbReference type="ChEBI" id="CHEBI:29105"/>
        <label>2</label>
    </ligand>
</feature>
<dbReference type="PANTHER" id="PTHR11596">
    <property type="entry name" value="ALKALINE PHOSPHATASE"/>
    <property type="match status" value="1"/>
</dbReference>
<evidence type="ECO:0000256" key="3">
    <source>
        <dbReference type="PIRSR" id="PIRSR601952-2"/>
    </source>
</evidence>
<evidence type="ECO:0000256" key="4">
    <source>
        <dbReference type="RuleBase" id="RU003946"/>
    </source>
</evidence>
<dbReference type="RefSeq" id="WP_191144423.1">
    <property type="nucleotide sequence ID" value="NZ_JACXAF010000008.1"/>
</dbReference>
<feature type="binding site" evidence="3">
    <location>
        <position position="174"/>
    </location>
    <ligand>
        <name>Mg(2+)</name>
        <dbReference type="ChEBI" id="CHEBI:18420"/>
    </ligand>
</feature>
<feature type="binding site" evidence="3">
    <location>
        <position position="488"/>
    </location>
    <ligand>
        <name>Zn(2+)</name>
        <dbReference type="ChEBI" id="CHEBI:29105"/>
        <label>2</label>
    </ligand>
</feature>
<dbReference type="CDD" id="cd16012">
    <property type="entry name" value="ALP"/>
    <property type="match status" value="1"/>
</dbReference>
<feature type="chain" id="PRO_5035251086" evidence="5">
    <location>
        <begin position="23"/>
        <end position="527"/>
    </location>
</feature>